<dbReference type="Pfam" id="PF01055">
    <property type="entry name" value="Glyco_hydro_31_2nd"/>
    <property type="match status" value="1"/>
</dbReference>
<sequence>MALDPLALRRWRPNEVRVLEAGPQGVLALADGIPVALAAYGPQTVRLRIGSPQGRDYGILASPRPFAFSSVAVQGGGVRARVGNLQVDLDLEAPRLSLVWEGREVLRSSTDGHISGGLRVPFLARGEGVWSVAFALNVGEPVYGLGEKFGPLNRRGQLVTCWNEDALGVNAERSYKNVPFLWSPGGWGLFAHTTARSHHGVGYPQWSHRSYILVVEDEGLDLFLMAGSPGEILQAYADLTGRAAPVPRWSLGVWWSRCYYRTAEESLEVARELRKRRIPGDVLVLDGRAWLEVETRCTLEWDRTRYPDPAAFVAEVRSLGYRLCLWEYPYVSIYSSLFPELARKGFFLRDAQGHPYVYRWDPEPFGELLTPLPPSGILDLTQEEVVRWWQERHRTLFALGVEVMKTDFGEQVPEDAFAANGDSGKHLHNAYPLLYNRAVWEATPERLVFARSAYAGSHRYPVVWGGDPQADWDGLAASLRGGLSWGLSGGPYYAHDIGGFYGKPDGELYVRWVQAATFFSHMRFHGTSPREPWFFGEGVERVVRAWLGLRMRLIPYLEASLHRERHRGLPLVKALPLVFPDDPWARAFDEVFIVGEDLLVAPVVRPGGEVEIYLPVGRWYDLWTGDAYEGPYLLRQTCPLERIPVFAREGAVLPIGCFASRAEEVALDGVLLVGEGALGPHDGTHVLGNVDRGFTLDLLLFLGEEGSTRGPSS</sequence>
<dbReference type="RefSeq" id="WP_126200264.1">
    <property type="nucleotide sequence ID" value="NZ_PELP01000125.1"/>
</dbReference>
<dbReference type="CDD" id="cd06593">
    <property type="entry name" value="GH31_xylosidase_YicI"/>
    <property type="match status" value="1"/>
</dbReference>
<dbReference type="InterPro" id="IPR051816">
    <property type="entry name" value="Glycosyl_Hydrolase_31"/>
</dbReference>
<dbReference type="InterPro" id="IPR013780">
    <property type="entry name" value="Glyco_hydro_b"/>
</dbReference>
<dbReference type="InterPro" id="IPR048395">
    <property type="entry name" value="Glyco_hydro_31_C"/>
</dbReference>
<dbReference type="EMBL" id="PELP01000125">
    <property type="protein sequence ID" value="RTH05238.1"/>
    <property type="molecule type" value="Genomic_DNA"/>
</dbReference>
<dbReference type="InterPro" id="IPR025887">
    <property type="entry name" value="Glyco_hydro_31_N_dom"/>
</dbReference>
<dbReference type="InterPro" id="IPR011013">
    <property type="entry name" value="Gal_mutarotase_sf_dom"/>
</dbReference>
<dbReference type="SUPFAM" id="SSF51445">
    <property type="entry name" value="(Trans)glycosidases"/>
    <property type="match status" value="1"/>
</dbReference>
<reference evidence="6 7" key="1">
    <citation type="journal article" date="2019" name="Extremophiles">
        <title>Biogeography of thermophiles and predominance of Thermus scotoductus in domestic water heaters.</title>
        <authorList>
            <person name="Wilpiszeski R.L."/>
            <person name="Zhang Z."/>
            <person name="House C.H."/>
        </authorList>
    </citation>
    <scope>NUCLEOTIDE SEQUENCE [LARGE SCALE GENOMIC DNA]</scope>
    <source>
        <strain evidence="6 7">34_S34</strain>
    </source>
</reference>
<comment type="caution">
    <text evidence="6">The sequence shown here is derived from an EMBL/GenBank/DDBJ whole genome shotgun (WGS) entry which is preliminary data.</text>
</comment>
<name>A0A430RCZ3_THESC</name>
<dbReference type="GO" id="GO:0030246">
    <property type="term" value="F:carbohydrate binding"/>
    <property type="evidence" value="ECO:0007669"/>
    <property type="project" value="InterPro"/>
</dbReference>
<proteinExistence type="inferred from homology"/>
<protein>
    <submittedName>
        <fullName evidence="6">Alpha-xylosidase</fullName>
    </submittedName>
</protein>
<dbReference type="PANTHER" id="PTHR43863">
    <property type="entry name" value="HYDROLASE, PUTATIVE (AFU_ORTHOLOGUE AFUA_1G03140)-RELATED"/>
    <property type="match status" value="1"/>
</dbReference>
<dbReference type="Gene3D" id="2.60.40.1180">
    <property type="entry name" value="Golgi alpha-mannosidase II"/>
    <property type="match status" value="1"/>
</dbReference>
<evidence type="ECO:0000259" key="3">
    <source>
        <dbReference type="Pfam" id="PF01055"/>
    </source>
</evidence>
<organism evidence="6 7">
    <name type="scientific">Thermus scotoductus</name>
    <dbReference type="NCBI Taxonomy" id="37636"/>
    <lineage>
        <taxon>Bacteria</taxon>
        <taxon>Thermotogati</taxon>
        <taxon>Deinococcota</taxon>
        <taxon>Deinococci</taxon>
        <taxon>Thermales</taxon>
        <taxon>Thermaceae</taxon>
        <taxon>Thermus</taxon>
    </lineage>
</organism>
<keyword evidence="2" id="KW-0326">Glycosidase</keyword>
<dbReference type="SUPFAM" id="SSF74650">
    <property type="entry name" value="Galactose mutarotase-like"/>
    <property type="match status" value="1"/>
</dbReference>
<dbReference type="SUPFAM" id="SSF51011">
    <property type="entry name" value="Glycosyl hydrolase domain"/>
    <property type="match status" value="1"/>
</dbReference>
<feature type="domain" description="Glycoside hydrolase family 31 TIM barrel" evidence="3">
    <location>
        <begin position="245"/>
        <end position="557"/>
    </location>
</feature>
<dbReference type="Pfam" id="PF13802">
    <property type="entry name" value="Gal_mutarotas_2"/>
    <property type="match status" value="1"/>
</dbReference>
<dbReference type="GO" id="GO:0005975">
    <property type="term" value="P:carbohydrate metabolic process"/>
    <property type="evidence" value="ECO:0007669"/>
    <property type="project" value="InterPro"/>
</dbReference>
<dbReference type="CDD" id="cd14752">
    <property type="entry name" value="GH31_N"/>
    <property type="match status" value="1"/>
</dbReference>
<evidence type="ECO:0000313" key="7">
    <source>
        <dbReference type="Proteomes" id="UP000286734"/>
    </source>
</evidence>
<dbReference type="InterPro" id="IPR017853">
    <property type="entry name" value="GH"/>
</dbReference>
<dbReference type="Proteomes" id="UP000286734">
    <property type="component" value="Unassembled WGS sequence"/>
</dbReference>
<dbReference type="AlphaFoldDB" id="A0A430RCZ3"/>
<dbReference type="GO" id="GO:0004553">
    <property type="term" value="F:hydrolase activity, hydrolyzing O-glycosyl compounds"/>
    <property type="evidence" value="ECO:0007669"/>
    <property type="project" value="InterPro"/>
</dbReference>
<evidence type="ECO:0000259" key="4">
    <source>
        <dbReference type="Pfam" id="PF13802"/>
    </source>
</evidence>
<evidence type="ECO:0000256" key="2">
    <source>
        <dbReference type="RuleBase" id="RU361185"/>
    </source>
</evidence>
<evidence type="ECO:0000256" key="1">
    <source>
        <dbReference type="ARBA" id="ARBA00007806"/>
    </source>
</evidence>
<dbReference type="Gene3D" id="3.20.20.80">
    <property type="entry name" value="Glycosidases"/>
    <property type="match status" value="1"/>
</dbReference>
<feature type="domain" description="Glycoside hydrolase family 31 N-terminal" evidence="4">
    <location>
        <begin position="36"/>
        <end position="198"/>
    </location>
</feature>
<dbReference type="Gene3D" id="2.60.40.1760">
    <property type="entry name" value="glycosyl hydrolase (family 31)"/>
    <property type="match status" value="1"/>
</dbReference>
<accession>A0A430RCZ3</accession>
<feature type="domain" description="Glycosyl hydrolase family 31 C-terminal" evidence="5">
    <location>
        <begin position="568"/>
        <end position="653"/>
    </location>
</feature>
<comment type="similarity">
    <text evidence="1 2">Belongs to the glycosyl hydrolase 31 family.</text>
</comment>
<dbReference type="Pfam" id="PF21365">
    <property type="entry name" value="Glyco_hydro_31_3rd"/>
    <property type="match status" value="1"/>
</dbReference>
<gene>
    <name evidence="6" type="ORF">CSW47_05585</name>
</gene>
<evidence type="ECO:0000259" key="5">
    <source>
        <dbReference type="Pfam" id="PF21365"/>
    </source>
</evidence>
<dbReference type="PANTHER" id="PTHR43863:SF2">
    <property type="entry name" value="MALTASE-GLUCOAMYLASE"/>
    <property type="match status" value="1"/>
</dbReference>
<dbReference type="InterPro" id="IPR000322">
    <property type="entry name" value="Glyco_hydro_31_TIM"/>
</dbReference>
<keyword evidence="2" id="KW-0378">Hydrolase</keyword>
<evidence type="ECO:0000313" key="6">
    <source>
        <dbReference type="EMBL" id="RTH05238.1"/>
    </source>
</evidence>